<dbReference type="PANTHER" id="PTHR46838:SF1">
    <property type="entry name" value="TUMOR NECROSIS FACTOR RECEPTOR SUPERFAMILY MEMBER 14"/>
    <property type="match status" value="1"/>
</dbReference>
<evidence type="ECO:0000259" key="16">
    <source>
        <dbReference type="PROSITE" id="PS50050"/>
    </source>
</evidence>
<dbReference type="GO" id="GO:2000406">
    <property type="term" value="P:positive regulation of T cell migration"/>
    <property type="evidence" value="ECO:0007669"/>
    <property type="project" value="TreeGrafter"/>
</dbReference>
<dbReference type="InterPro" id="IPR022332">
    <property type="entry name" value="TNFR_14"/>
</dbReference>
<evidence type="ECO:0000256" key="11">
    <source>
        <dbReference type="ARBA" id="ARBA00023180"/>
    </source>
</evidence>
<dbReference type="SMART" id="SM00208">
    <property type="entry name" value="TNFR"/>
    <property type="match status" value="4"/>
</dbReference>
<evidence type="ECO:0000256" key="10">
    <source>
        <dbReference type="ARBA" id="ARBA00023170"/>
    </source>
</evidence>
<dbReference type="CDD" id="cd10582">
    <property type="entry name" value="TNFRSF14"/>
    <property type="match status" value="1"/>
</dbReference>
<keyword evidence="3" id="KW-0945">Host-virus interaction</keyword>
<keyword evidence="5 15" id="KW-0732">Signal</keyword>
<dbReference type="GO" id="GO:0046642">
    <property type="term" value="P:negative regulation of alpha-beta T cell proliferation"/>
    <property type="evidence" value="ECO:0007669"/>
    <property type="project" value="TreeGrafter"/>
</dbReference>
<feature type="signal peptide" evidence="15">
    <location>
        <begin position="1"/>
        <end position="38"/>
    </location>
</feature>
<keyword evidence="7 14" id="KW-1133">Transmembrane helix</keyword>
<accession>A0A7J7T179</accession>
<keyword evidence="2" id="KW-0597">Phosphoprotein</keyword>
<evidence type="ECO:0000256" key="13">
    <source>
        <dbReference type="SAM" id="MobiDB-lite"/>
    </source>
</evidence>
<dbReference type="PANTHER" id="PTHR46838">
    <property type="entry name" value="TUMOR NECROSIS FACTOR RECEPTOR SUPERFAMILY MEMBER 14"/>
    <property type="match status" value="1"/>
</dbReference>
<feature type="disulfide bond" evidence="12">
    <location>
        <begin position="78"/>
        <end position="93"/>
    </location>
</feature>
<dbReference type="Gene3D" id="2.10.50.10">
    <property type="entry name" value="Tumor Necrosis Factor Receptor, subunit A, domain 2"/>
    <property type="match status" value="3"/>
</dbReference>
<organism evidence="17 18">
    <name type="scientific">Pipistrellus kuhlii</name>
    <name type="common">Kuhl's pipistrelle</name>
    <dbReference type="NCBI Taxonomy" id="59472"/>
    <lineage>
        <taxon>Eukaryota</taxon>
        <taxon>Metazoa</taxon>
        <taxon>Chordata</taxon>
        <taxon>Craniata</taxon>
        <taxon>Vertebrata</taxon>
        <taxon>Euteleostomi</taxon>
        <taxon>Mammalia</taxon>
        <taxon>Eutheria</taxon>
        <taxon>Laurasiatheria</taxon>
        <taxon>Chiroptera</taxon>
        <taxon>Yangochiroptera</taxon>
        <taxon>Vespertilionidae</taxon>
        <taxon>Pipistrellus</taxon>
    </lineage>
</organism>
<dbReference type="GO" id="GO:0050829">
    <property type="term" value="P:defense response to Gram-negative bacterium"/>
    <property type="evidence" value="ECO:0007669"/>
    <property type="project" value="TreeGrafter"/>
</dbReference>
<dbReference type="EMBL" id="JACAGB010000034">
    <property type="protein sequence ID" value="KAF6294431.1"/>
    <property type="molecule type" value="Genomic_DNA"/>
</dbReference>
<dbReference type="Proteomes" id="UP000558488">
    <property type="component" value="Unassembled WGS sequence"/>
</dbReference>
<dbReference type="PROSITE" id="PS50050">
    <property type="entry name" value="TNFR_NGFR_2"/>
    <property type="match status" value="1"/>
</dbReference>
<evidence type="ECO:0000256" key="9">
    <source>
        <dbReference type="ARBA" id="ARBA00023157"/>
    </source>
</evidence>
<feature type="chain" id="PRO_5029669599" evidence="15">
    <location>
        <begin position="39"/>
        <end position="306"/>
    </location>
</feature>
<dbReference type="Pfam" id="PF00020">
    <property type="entry name" value="TNFR_c6"/>
    <property type="match status" value="1"/>
</dbReference>
<evidence type="ECO:0000256" key="1">
    <source>
        <dbReference type="ARBA" id="ARBA00004479"/>
    </source>
</evidence>
<protein>
    <submittedName>
        <fullName evidence="17">TNF receptor superfamily member 14</fullName>
    </submittedName>
</protein>
<keyword evidence="10 17" id="KW-0675">Receptor</keyword>
<dbReference type="FunFam" id="2.10.50.10:FF:000009">
    <property type="entry name" value="Tumor necrosis factor receptor superfamily member 14"/>
    <property type="match status" value="1"/>
</dbReference>
<keyword evidence="6" id="KW-0677">Repeat</keyword>
<keyword evidence="9 12" id="KW-1015">Disulfide bond</keyword>
<dbReference type="FunFam" id="2.10.50.10:FF:000007">
    <property type="entry name" value="TNF receptor superfamily member 14"/>
    <property type="match status" value="1"/>
</dbReference>
<evidence type="ECO:0000256" key="6">
    <source>
        <dbReference type="ARBA" id="ARBA00022737"/>
    </source>
</evidence>
<evidence type="ECO:0000256" key="5">
    <source>
        <dbReference type="ARBA" id="ARBA00022729"/>
    </source>
</evidence>
<evidence type="ECO:0000256" key="14">
    <source>
        <dbReference type="SAM" id="Phobius"/>
    </source>
</evidence>
<dbReference type="InterPro" id="IPR001368">
    <property type="entry name" value="TNFR/NGFR_Cys_rich_reg"/>
</dbReference>
<keyword evidence="11" id="KW-0325">Glycoprotein</keyword>
<evidence type="ECO:0000256" key="12">
    <source>
        <dbReference type="PROSITE-ProRule" id="PRU00206"/>
    </source>
</evidence>
<comment type="caution">
    <text evidence="12">Lacks conserved residue(s) required for the propagation of feature annotation.</text>
</comment>
<proteinExistence type="predicted"/>
<dbReference type="GO" id="GO:0002720">
    <property type="term" value="P:positive regulation of cytokine production involved in immune response"/>
    <property type="evidence" value="ECO:0007669"/>
    <property type="project" value="TreeGrafter"/>
</dbReference>
<comment type="subcellular location">
    <subcellularLocation>
        <location evidence="1">Membrane</location>
        <topology evidence="1">Single-pass type I membrane protein</topology>
    </subcellularLocation>
</comment>
<dbReference type="PROSITE" id="PS00652">
    <property type="entry name" value="TNFR_NGFR_1"/>
    <property type="match status" value="1"/>
</dbReference>
<dbReference type="InterPro" id="IPR034031">
    <property type="entry name" value="TNFRSF14/UL144_N"/>
</dbReference>
<keyword evidence="4 14" id="KW-0812">Transmembrane</keyword>
<sequence length="306" mass="32249">MECLPGWGPTPCSPTPSADVLSLALCLLLLRAPPCVLATPSCKEEEFPTGAVCCPKCRPGYRVKEACGEFAGTVCAPCTPGTFTAHLNGLRECLPCRVCDPGLGQVTRRNCSSTANTVCGCGRGHFCVREDGDACVQCRPHSACRPGQSVRETGSEGQDTWCEDCPPGTFSAGGTQPACTPWTKCSGLLNTVETPGTNSSDVTCSHRVRVISLVGTTSALIVLLVAIALGLRHLRTRKLCGEFAFPRGLQPGSPAGTGERAERKPRWDLQAGQAQPDVTTEPVEETVAIFPQRGPPADTWLHGADA</sequence>
<evidence type="ECO:0000256" key="8">
    <source>
        <dbReference type="ARBA" id="ARBA00023136"/>
    </source>
</evidence>
<evidence type="ECO:0000313" key="18">
    <source>
        <dbReference type="Proteomes" id="UP000558488"/>
    </source>
</evidence>
<evidence type="ECO:0000256" key="3">
    <source>
        <dbReference type="ARBA" id="ARBA00022581"/>
    </source>
</evidence>
<gene>
    <name evidence="17" type="ORF">mPipKuh1_017799</name>
</gene>
<keyword evidence="18" id="KW-1185">Reference proteome</keyword>
<dbReference type="GO" id="GO:0050830">
    <property type="term" value="P:defense response to Gram-positive bacterium"/>
    <property type="evidence" value="ECO:0007669"/>
    <property type="project" value="TreeGrafter"/>
</dbReference>
<dbReference type="GO" id="GO:0009897">
    <property type="term" value="C:external side of plasma membrane"/>
    <property type="evidence" value="ECO:0007669"/>
    <property type="project" value="TreeGrafter"/>
</dbReference>
<evidence type="ECO:0000256" key="15">
    <source>
        <dbReference type="SAM" id="SignalP"/>
    </source>
</evidence>
<evidence type="ECO:0000256" key="4">
    <source>
        <dbReference type="ARBA" id="ARBA00022692"/>
    </source>
</evidence>
<keyword evidence="8 14" id="KW-0472">Membrane</keyword>
<dbReference type="OrthoDB" id="10031141at2759"/>
<evidence type="ECO:0000256" key="2">
    <source>
        <dbReference type="ARBA" id="ARBA00022553"/>
    </source>
</evidence>
<name>A0A7J7T179_PIPKU</name>
<reference evidence="17 18" key="1">
    <citation type="journal article" date="2020" name="Nature">
        <title>Six reference-quality genomes reveal evolution of bat adaptations.</title>
        <authorList>
            <person name="Jebb D."/>
            <person name="Huang Z."/>
            <person name="Pippel M."/>
            <person name="Hughes G.M."/>
            <person name="Lavrichenko K."/>
            <person name="Devanna P."/>
            <person name="Winkler S."/>
            <person name="Jermiin L.S."/>
            <person name="Skirmuntt E.C."/>
            <person name="Katzourakis A."/>
            <person name="Burkitt-Gray L."/>
            <person name="Ray D.A."/>
            <person name="Sullivan K.A.M."/>
            <person name="Roscito J.G."/>
            <person name="Kirilenko B.M."/>
            <person name="Davalos L.M."/>
            <person name="Corthals A.P."/>
            <person name="Power M.L."/>
            <person name="Jones G."/>
            <person name="Ransome R.D."/>
            <person name="Dechmann D.K.N."/>
            <person name="Locatelli A.G."/>
            <person name="Puechmaille S.J."/>
            <person name="Fedrigo O."/>
            <person name="Jarvis E.D."/>
            <person name="Hiller M."/>
            <person name="Vernes S.C."/>
            <person name="Myers E.W."/>
            <person name="Teeling E.C."/>
        </authorList>
    </citation>
    <scope>NUCLEOTIDE SEQUENCE [LARGE SCALE GENOMIC DNA]</scope>
    <source>
        <strain evidence="17">MPipKuh1</strain>
        <tissue evidence="17">Flight muscle</tissue>
    </source>
</reference>
<comment type="caution">
    <text evidence="17">The sequence shown here is derived from an EMBL/GenBank/DDBJ whole genome shotgun (WGS) entry which is preliminary data.</text>
</comment>
<feature type="repeat" description="TNFR-Cys" evidence="12">
    <location>
        <begin position="77"/>
        <end position="119"/>
    </location>
</feature>
<dbReference type="AlphaFoldDB" id="A0A7J7T179"/>
<evidence type="ECO:0000256" key="7">
    <source>
        <dbReference type="ARBA" id="ARBA00022989"/>
    </source>
</evidence>
<dbReference type="PRINTS" id="PR01965">
    <property type="entry name" value="TNFACTORR14"/>
</dbReference>
<feature type="transmembrane region" description="Helical" evidence="14">
    <location>
        <begin position="210"/>
        <end position="231"/>
    </location>
</feature>
<evidence type="ECO:0000313" key="17">
    <source>
        <dbReference type="EMBL" id="KAF6294431.1"/>
    </source>
</evidence>
<feature type="region of interest" description="Disordered" evidence="13">
    <location>
        <begin position="248"/>
        <end position="282"/>
    </location>
</feature>
<feature type="domain" description="TNFR-Cys" evidence="16">
    <location>
        <begin position="77"/>
        <end position="119"/>
    </location>
</feature>
<dbReference type="SUPFAM" id="SSF57586">
    <property type="entry name" value="TNF receptor-like"/>
    <property type="match status" value="3"/>
</dbReference>